<comment type="cofactor">
    <cofactor evidence="8">
        <name>Mg(2+)</name>
        <dbReference type="ChEBI" id="CHEBI:18420"/>
    </cofactor>
</comment>
<dbReference type="AlphaFoldDB" id="A0A4R3L2Y8"/>
<evidence type="ECO:0000259" key="9">
    <source>
        <dbReference type="Pfam" id="PF01648"/>
    </source>
</evidence>
<dbReference type="RefSeq" id="WP_131926019.1">
    <property type="nucleotide sequence ID" value="NZ_SMAG01000008.1"/>
</dbReference>
<dbReference type="InterPro" id="IPR037143">
    <property type="entry name" value="4-PPantetheinyl_Trfase_dom_sf"/>
</dbReference>
<keyword evidence="4 8" id="KW-0276">Fatty acid metabolism</keyword>
<dbReference type="EC" id="2.7.8.7" evidence="8"/>
<keyword evidence="8" id="KW-0963">Cytoplasm</keyword>
<name>A0A4R3L2Y8_9BACL</name>
<keyword evidence="1 8" id="KW-0444">Lipid biosynthesis</keyword>
<dbReference type="EMBL" id="SMAG01000008">
    <property type="protein sequence ID" value="TCS93265.1"/>
    <property type="molecule type" value="Genomic_DNA"/>
</dbReference>
<dbReference type="Gene3D" id="3.90.470.20">
    <property type="entry name" value="4'-phosphopantetheinyl transferase domain"/>
    <property type="match status" value="1"/>
</dbReference>
<protein>
    <recommendedName>
        <fullName evidence="8">Holo-[acyl-carrier-protein] synthase</fullName>
        <shortName evidence="8">Holo-ACP synthase</shortName>
        <ecNumber evidence="8">2.7.8.7</ecNumber>
    </recommendedName>
    <alternativeName>
        <fullName evidence="8">4'-phosphopantetheinyl transferase AcpS</fullName>
    </alternativeName>
</protein>
<dbReference type="SUPFAM" id="SSF56214">
    <property type="entry name" value="4'-phosphopantetheinyl transferase"/>
    <property type="match status" value="1"/>
</dbReference>
<dbReference type="NCBIfam" id="TIGR00516">
    <property type="entry name" value="acpS"/>
    <property type="match status" value="1"/>
</dbReference>
<comment type="similarity">
    <text evidence="8">Belongs to the P-Pant transferase superfamily. AcpS family.</text>
</comment>
<reference evidence="10 11" key="1">
    <citation type="submission" date="2019-03" db="EMBL/GenBank/DDBJ databases">
        <title>Genomic Encyclopedia of Type Strains, Phase IV (KMG-IV): sequencing the most valuable type-strain genomes for metagenomic binning, comparative biology and taxonomic classification.</title>
        <authorList>
            <person name="Goeker M."/>
        </authorList>
    </citation>
    <scope>NUCLEOTIDE SEQUENCE [LARGE SCALE GENOMIC DNA]</scope>
    <source>
        <strain evidence="10 11">DSM 45707</strain>
    </source>
</reference>
<evidence type="ECO:0000256" key="4">
    <source>
        <dbReference type="ARBA" id="ARBA00022832"/>
    </source>
</evidence>
<dbReference type="GO" id="GO:0006633">
    <property type="term" value="P:fatty acid biosynthetic process"/>
    <property type="evidence" value="ECO:0007669"/>
    <property type="project" value="UniProtKB-UniRule"/>
</dbReference>
<evidence type="ECO:0000256" key="1">
    <source>
        <dbReference type="ARBA" id="ARBA00022516"/>
    </source>
</evidence>
<evidence type="ECO:0000256" key="5">
    <source>
        <dbReference type="ARBA" id="ARBA00022842"/>
    </source>
</evidence>
<keyword evidence="6 8" id="KW-0443">Lipid metabolism</keyword>
<comment type="function">
    <text evidence="8">Transfers the 4'-phosphopantetheine moiety from coenzyme A to a Ser of acyl-carrier-protein.</text>
</comment>
<gene>
    <name evidence="8" type="primary">acpS</name>
    <name evidence="10" type="ORF">EDD58_10880</name>
</gene>
<feature type="domain" description="4'-phosphopantetheinyl transferase" evidence="9">
    <location>
        <begin position="4"/>
        <end position="112"/>
    </location>
</feature>
<evidence type="ECO:0000256" key="8">
    <source>
        <dbReference type="HAMAP-Rule" id="MF_00101"/>
    </source>
</evidence>
<accession>A0A4R3L2Y8</accession>
<evidence type="ECO:0000256" key="2">
    <source>
        <dbReference type="ARBA" id="ARBA00022679"/>
    </source>
</evidence>
<dbReference type="Proteomes" id="UP000294937">
    <property type="component" value="Unassembled WGS sequence"/>
</dbReference>
<evidence type="ECO:0000256" key="7">
    <source>
        <dbReference type="ARBA" id="ARBA00023160"/>
    </source>
</evidence>
<dbReference type="GO" id="GO:0005737">
    <property type="term" value="C:cytoplasm"/>
    <property type="evidence" value="ECO:0007669"/>
    <property type="project" value="UniProtKB-SubCell"/>
</dbReference>
<comment type="catalytic activity">
    <reaction evidence="8">
        <text>apo-[ACP] + CoA = holo-[ACP] + adenosine 3',5'-bisphosphate + H(+)</text>
        <dbReference type="Rhea" id="RHEA:12068"/>
        <dbReference type="Rhea" id="RHEA-COMP:9685"/>
        <dbReference type="Rhea" id="RHEA-COMP:9690"/>
        <dbReference type="ChEBI" id="CHEBI:15378"/>
        <dbReference type="ChEBI" id="CHEBI:29999"/>
        <dbReference type="ChEBI" id="CHEBI:57287"/>
        <dbReference type="ChEBI" id="CHEBI:58343"/>
        <dbReference type="ChEBI" id="CHEBI:64479"/>
        <dbReference type="EC" id="2.7.8.7"/>
    </reaction>
</comment>
<dbReference type="NCBIfam" id="TIGR00556">
    <property type="entry name" value="pantethn_trn"/>
    <property type="match status" value="1"/>
</dbReference>
<evidence type="ECO:0000313" key="10">
    <source>
        <dbReference type="EMBL" id="TCS93265.1"/>
    </source>
</evidence>
<evidence type="ECO:0000313" key="11">
    <source>
        <dbReference type="Proteomes" id="UP000294937"/>
    </source>
</evidence>
<keyword evidence="5 8" id="KW-0460">Magnesium</keyword>
<organism evidence="10 11">
    <name type="scientific">Hazenella coriacea</name>
    <dbReference type="NCBI Taxonomy" id="1179467"/>
    <lineage>
        <taxon>Bacteria</taxon>
        <taxon>Bacillati</taxon>
        <taxon>Bacillota</taxon>
        <taxon>Bacilli</taxon>
        <taxon>Bacillales</taxon>
        <taxon>Thermoactinomycetaceae</taxon>
        <taxon>Hazenella</taxon>
    </lineage>
</organism>
<dbReference type="InterPro" id="IPR004568">
    <property type="entry name" value="Ppantetheine-prot_Trfase_dom"/>
</dbReference>
<keyword evidence="3 8" id="KW-0479">Metal-binding</keyword>
<sequence length="128" mass="14247">MIIGVGSDIIELGRIREKGIDRLAKRILTESEMESLPQSEKRRLEYVAGRFAAKEAISKACGTGIGKFLSFQDIDIWVTEKGAPHGKLSEKALERLYHNKVVQIHVSISHSEQVALAMAVIEQIDKFA</sequence>
<dbReference type="HAMAP" id="MF_00101">
    <property type="entry name" value="AcpS"/>
    <property type="match status" value="1"/>
</dbReference>
<dbReference type="OrthoDB" id="517356at2"/>
<dbReference type="Pfam" id="PF01648">
    <property type="entry name" value="ACPS"/>
    <property type="match status" value="1"/>
</dbReference>
<feature type="binding site" evidence="8">
    <location>
        <position position="55"/>
    </location>
    <ligand>
        <name>Mg(2+)</name>
        <dbReference type="ChEBI" id="CHEBI:18420"/>
    </ligand>
</feature>
<feature type="binding site" evidence="8">
    <location>
        <position position="8"/>
    </location>
    <ligand>
        <name>Mg(2+)</name>
        <dbReference type="ChEBI" id="CHEBI:18420"/>
    </ligand>
</feature>
<dbReference type="InterPro" id="IPR008278">
    <property type="entry name" value="4-PPantetheinyl_Trfase_dom"/>
</dbReference>
<dbReference type="InterPro" id="IPR002582">
    <property type="entry name" value="ACPS"/>
</dbReference>
<comment type="caution">
    <text evidence="10">The sequence shown here is derived from an EMBL/GenBank/DDBJ whole genome shotgun (WGS) entry which is preliminary data.</text>
</comment>
<dbReference type="GO" id="GO:0008897">
    <property type="term" value="F:holo-[acyl-carrier-protein] synthase activity"/>
    <property type="evidence" value="ECO:0007669"/>
    <property type="project" value="UniProtKB-UniRule"/>
</dbReference>
<evidence type="ECO:0000256" key="6">
    <source>
        <dbReference type="ARBA" id="ARBA00023098"/>
    </source>
</evidence>
<keyword evidence="7 8" id="KW-0275">Fatty acid biosynthesis</keyword>
<evidence type="ECO:0000256" key="3">
    <source>
        <dbReference type="ARBA" id="ARBA00022723"/>
    </source>
</evidence>
<keyword evidence="2 8" id="KW-0808">Transferase</keyword>
<dbReference type="GO" id="GO:0000287">
    <property type="term" value="F:magnesium ion binding"/>
    <property type="evidence" value="ECO:0007669"/>
    <property type="project" value="UniProtKB-UniRule"/>
</dbReference>
<proteinExistence type="inferred from homology"/>
<comment type="subcellular location">
    <subcellularLocation>
        <location evidence="8">Cytoplasm</location>
    </subcellularLocation>
</comment>
<keyword evidence="11" id="KW-1185">Reference proteome</keyword>